<name>A0A4V2ZSX7_9BACL</name>
<evidence type="ECO:0000313" key="2">
    <source>
        <dbReference type="EMBL" id="TDF94814.1"/>
    </source>
</evidence>
<dbReference type="OrthoDB" id="9809821at2"/>
<gene>
    <name evidence="2" type="ORF">E1757_22955</name>
</gene>
<dbReference type="PANTHER" id="PTHR43157:SF31">
    <property type="entry name" value="PHOSPHATIDYLINOSITOL-GLYCAN BIOSYNTHESIS CLASS F PROTEIN"/>
    <property type="match status" value="1"/>
</dbReference>
<reference evidence="2 3" key="1">
    <citation type="submission" date="2019-03" db="EMBL/GenBank/DDBJ databases">
        <title>This is whole genome sequence of Paenibacillus sp MS74 strain.</title>
        <authorList>
            <person name="Trinh H.N."/>
        </authorList>
    </citation>
    <scope>NUCLEOTIDE SEQUENCE [LARGE SCALE GENOMIC DNA]</scope>
    <source>
        <strain evidence="2 3">MS74</strain>
    </source>
</reference>
<organism evidence="2 3">
    <name type="scientific">Paenibacillus piri</name>
    <dbReference type="NCBI Taxonomy" id="2547395"/>
    <lineage>
        <taxon>Bacteria</taxon>
        <taxon>Bacillati</taxon>
        <taxon>Bacillota</taxon>
        <taxon>Bacilli</taxon>
        <taxon>Bacillales</taxon>
        <taxon>Paenibacillaceae</taxon>
        <taxon>Paenibacillus</taxon>
    </lineage>
</organism>
<dbReference type="EMBL" id="SMRT01000012">
    <property type="protein sequence ID" value="TDF94814.1"/>
    <property type="molecule type" value="Genomic_DNA"/>
</dbReference>
<dbReference type="PRINTS" id="PR00081">
    <property type="entry name" value="GDHRDH"/>
</dbReference>
<protein>
    <submittedName>
        <fullName evidence="2">SDR family NAD(P)-dependent oxidoreductase</fullName>
    </submittedName>
</protein>
<proteinExistence type="predicted"/>
<keyword evidence="3" id="KW-1185">Reference proteome</keyword>
<dbReference type="PANTHER" id="PTHR43157">
    <property type="entry name" value="PHOSPHATIDYLINOSITOL-GLYCAN BIOSYNTHESIS CLASS F PROTEIN-RELATED"/>
    <property type="match status" value="1"/>
</dbReference>
<comment type="caution">
    <text evidence="2">The sequence shown here is derived from an EMBL/GenBank/DDBJ whole genome shotgun (WGS) entry which is preliminary data.</text>
</comment>
<dbReference type="InterPro" id="IPR036291">
    <property type="entry name" value="NAD(P)-bd_dom_sf"/>
</dbReference>
<dbReference type="Proteomes" id="UP000295636">
    <property type="component" value="Unassembled WGS sequence"/>
</dbReference>
<dbReference type="AlphaFoldDB" id="A0A4V2ZSX7"/>
<accession>A0A4V2ZSX7</accession>
<sequence length="297" mass="32460">MERIDANGFVRGKYVIMTGATSGIGLAAAKELAFRGANLGIVARNEAKAKEAAARIKAAAGSSATVDIFMADMASQQSIRKAAADILERWPQIHILVNNAGAMFIERRLTADDIEMTWAVNHLAPFLLTNLLLDRLKECGRGRIITTASHGHRMAGKGIRFDDLGAEKLYRFPGNVLGGANLRYGETKLANIMFTNELGRKLEGTGLTAACFDPGLVSTNFNQDNGRLARMTMAVMKWFSRSPEKGAETLVWLADEEKITVSDGSYFKDRQSVKPSGHALDQDAAGRLWEISEKQLR</sequence>
<dbReference type="RefSeq" id="WP_133232483.1">
    <property type="nucleotide sequence ID" value="NZ_SMRT01000012.1"/>
</dbReference>
<dbReference type="Pfam" id="PF00106">
    <property type="entry name" value="adh_short"/>
    <property type="match status" value="1"/>
</dbReference>
<dbReference type="Gene3D" id="3.40.50.720">
    <property type="entry name" value="NAD(P)-binding Rossmann-like Domain"/>
    <property type="match status" value="1"/>
</dbReference>
<evidence type="ECO:0000256" key="1">
    <source>
        <dbReference type="ARBA" id="ARBA00023002"/>
    </source>
</evidence>
<keyword evidence="1" id="KW-0560">Oxidoreductase</keyword>
<evidence type="ECO:0000313" key="3">
    <source>
        <dbReference type="Proteomes" id="UP000295636"/>
    </source>
</evidence>
<dbReference type="GO" id="GO:0016491">
    <property type="term" value="F:oxidoreductase activity"/>
    <property type="evidence" value="ECO:0007669"/>
    <property type="project" value="UniProtKB-KW"/>
</dbReference>
<dbReference type="SUPFAM" id="SSF51735">
    <property type="entry name" value="NAD(P)-binding Rossmann-fold domains"/>
    <property type="match status" value="1"/>
</dbReference>
<dbReference type="InterPro" id="IPR002347">
    <property type="entry name" value="SDR_fam"/>
</dbReference>